<feature type="region of interest" description="Disordered" evidence="7">
    <location>
        <begin position="106"/>
        <end position="136"/>
    </location>
</feature>
<dbReference type="InterPro" id="IPR001650">
    <property type="entry name" value="Helicase_C-like"/>
</dbReference>
<dbReference type="InterPro" id="IPR014001">
    <property type="entry name" value="Helicase_ATP-bd"/>
</dbReference>
<evidence type="ECO:0000256" key="6">
    <source>
        <dbReference type="ARBA" id="ARBA00023242"/>
    </source>
</evidence>
<evidence type="ECO:0000256" key="5">
    <source>
        <dbReference type="ARBA" id="ARBA00022840"/>
    </source>
</evidence>
<dbReference type="Pfam" id="PF00176">
    <property type="entry name" value="SNF2-rel_dom"/>
    <property type="match status" value="1"/>
</dbReference>
<dbReference type="Proteomes" id="UP000504610">
    <property type="component" value="Chromosome 4"/>
</dbReference>
<evidence type="ECO:0000256" key="4">
    <source>
        <dbReference type="ARBA" id="ARBA00022806"/>
    </source>
</evidence>
<dbReference type="RefSeq" id="XP_056865085.1">
    <property type="nucleotide sequence ID" value="XM_057009105.1"/>
</dbReference>
<organism evidence="10 11">
    <name type="scientific">Raphanus sativus</name>
    <name type="common">Radish</name>
    <name type="synonym">Raphanus raphanistrum var. sativus</name>
    <dbReference type="NCBI Taxonomy" id="3726"/>
    <lineage>
        <taxon>Eukaryota</taxon>
        <taxon>Viridiplantae</taxon>
        <taxon>Streptophyta</taxon>
        <taxon>Embryophyta</taxon>
        <taxon>Tracheophyta</taxon>
        <taxon>Spermatophyta</taxon>
        <taxon>Magnoliopsida</taxon>
        <taxon>eudicotyledons</taxon>
        <taxon>Gunneridae</taxon>
        <taxon>Pentapetalae</taxon>
        <taxon>rosids</taxon>
        <taxon>malvids</taxon>
        <taxon>Brassicales</taxon>
        <taxon>Brassicaceae</taxon>
        <taxon>Brassiceae</taxon>
        <taxon>Raphanus</taxon>
    </lineage>
</organism>
<dbReference type="PANTHER" id="PTHR45821:SF9">
    <property type="entry name" value="CHROMATIN REMODELING 34"/>
    <property type="match status" value="1"/>
</dbReference>
<keyword evidence="4" id="KW-0347">Helicase</keyword>
<dbReference type="PROSITE" id="PS51194">
    <property type="entry name" value="HELICASE_CTER"/>
    <property type="match status" value="1"/>
</dbReference>
<dbReference type="SMART" id="SM00490">
    <property type="entry name" value="HELICc"/>
    <property type="match status" value="1"/>
</dbReference>
<dbReference type="PROSITE" id="PS51192">
    <property type="entry name" value="HELICASE_ATP_BIND_1"/>
    <property type="match status" value="1"/>
</dbReference>
<feature type="region of interest" description="Disordered" evidence="7">
    <location>
        <begin position="227"/>
        <end position="248"/>
    </location>
</feature>
<comment type="subcellular location">
    <subcellularLocation>
        <location evidence="1">Nucleus</location>
    </subcellularLocation>
</comment>
<dbReference type="SMART" id="SM00487">
    <property type="entry name" value="DEXDc"/>
    <property type="match status" value="1"/>
</dbReference>
<dbReference type="InterPro" id="IPR027417">
    <property type="entry name" value="P-loop_NTPase"/>
</dbReference>
<dbReference type="InterPro" id="IPR000330">
    <property type="entry name" value="SNF2_N"/>
</dbReference>
<dbReference type="KEGG" id="rsz:108855938"/>
<keyword evidence="3" id="KW-0378">Hydrolase</keyword>
<evidence type="ECO:0000259" key="8">
    <source>
        <dbReference type="PROSITE" id="PS51192"/>
    </source>
</evidence>
<dbReference type="GO" id="GO:0080188">
    <property type="term" value="P:gene silencing by siRNA-directed DNA methylation"/>
    <property type="evidence" value="ECO:0007669"/>
    <property type="project" value="InterPro"/>
</dbReference>
<dbReference type="AlphaFoldDB" id="A0A9W3DMM5"/>
<dbReference type="GO" id="GO:0016787">
    <property type="term" value="F:hydrolase activity"/>
    <property type="evidence" value="ECO:0007669"/>
    <property type="project" value="UniProtKB-KW"/>
</dbReference>
<dbReference type="GO" id="GO:0004386">
    <property type="term" value="F:helicase activity"/>
    <property type="evidence" value="ECO:0007669"/>
    <property type="project" value="UniProtKB-KW"/>
</dbReference>
<dbReference type="Gene3D" id="3.40.50.10810">
    <property type="entry name" value="Tandem AAA-ATPase domain"/>
    <property type="match status" value="1"/>
</dbReference>
<reference evidence="11" key="2">
    <citation type="submission" date="2025-08" db="UniProtKB">
        <authorList>
            <consortium name="RefSeq"/>
        </authorList>
    </citation>
    <scope>IDENTIFICATION</scope>
    <source>
        <tissue evidence="11">Leaf</tissue>
    </source>
</reference>
<evidence type="ECO:0000313" key="10">
    <source>
        <dbReference type="Proteomes" id="UP000504610"/>
    </source>
</evidence>
<dbReference type="CDD" id="cd18793">
    <property type="entry name" value="SF2_C_SNF"/>
    <property type="match status" value="1"/>
</dbReference>
<dbReference type="GO" id="GO:0005524">
    <property type="term" value="F:ATP binding"/>
    <property type="evidence" value="ECO:0007669"/>
    <property type="project" value="UniProtKB-KW"/>
</dbReference>
<dbReference type="InterPro" id="IPR049730">
    <property type="entry name" value="SNF2/RAD54-like_C"/>
</dbReference>
<accession>A0A9W3DMM5</accession>
<sequence length="811" mass="92534">MVGTDSFLPFSRARNMPWILRSRSKSISQSELAKRPDPFFLPDLLDGFEETKYGWLADDVRRLCELKRNLLNGSVSSVEDVVITRRQQKKEKPVKLDDVLLSQESVTSGDYSGSDACPEGYNEEDSSKTPPTDYYDNETHVFRDVVAEEEAELWRQMAFAQESSSKVTVENLQDNDPKQVEDCEHSFIYKDDVGEVCRVCGLIKTPIERIIEVVYYNKPKRSKRTYIREQEEDTEEETRMDFSSSQTNNNILGDKMFIHPRHDKEMKPHQIEGFKFLCNNLASNEPGGCILAHAPGSGKTFLLISFLQSFMAMDPDAKPLIVLPKGIIESWKREFTKWAVENIPLYDLYSVKAESRRQQLNVLRTWVEQRSILFLGYQQFAKIICDDSFNTDECSEDCKRILLEKPTLLILDEGHTSRNDETNILIALARVKTRRKVVLTGTLFQNNVKEVFNILNLVRPRFLKRHREIVSRIMSKAEIPSGKHLNQSSIENTFFAAVELTLMSSTTESSAKASLIKDLREMTCQVLHYHKADFRGLLPGLTEFTVKLNLSLLQRDEVKGLRKMELFKQISLGAALYIHPKLKTFLEANPSNGDSNNVLKKLDSLLKKINVKDGVKMKFFLNLIALCESTGEKLLVFSQYIIPLKTLERLASLTKGWRLGREMFTITGESSSEEREVSMERFNTSSDARVFFGSIKACGEGISLVGASRVLILDVPLNPSVTQQAVARAYRPGQTRRVFAYRLVAADSPEEESYETCSRKEMISKMWFESNVGCGVRGDEFGFREVGVDHSGDAFLETDKMKEDIKCLYTR</sequence>
<feature type="domain" description="Helicase ATP-binding" evidence="8">
    <location>
        <begin position="280"/>
        <end position="461"/>
    </location>
</feature>
<evidence type="ECO:0000256" key="3">
    <source>
        <dbReference type="ARBA" id="ARBA00022801"/>
    </source>
</evidence>
<dbReference type="Gene3D" id="3.40.50.300">
    <property type="entry name" value="P-loop containing nucleotide triphosphate hydrolases"/>
    <property type="match status" value="1"/>
</dbReference>
<name>A0A9W3DMM5_RAPSA</name>
<keyword evidence="5" id="KW-0067">ATP-binding</keyword>
<dbReference type="InterPro" id="IPR044567">
    <property type="entry name" value="CLSY/DRD1"/>
</dbReference>
<protein>
    <submittedName>
        <fullName evidence="11">Protein CHROMATIN REMODELING 35</fullName>
    </submittedName>
</protein>
<feature type="domain" description="Helicase C-terminal" evidence="9">
    <location>
        <begin position="622"/>
        <end position="787"/>
    </location>
</feature>
<evidence type="ECO:0000256" key="7">
    <source>
        <dbReference type="SAM" id="MobiDB-lite"/>
    </source>
</evidence>
<dbReference type="OrthoDB" id="9900844at2759"/>
<keyword evidence="6" id="KW-0539">Nucleus</keyword>
<evidence type="ECO:0000256" key="1">
    <source>
        <dbReference type="ARBA" id="ARBA00004123"/>
    </source>
</evidence>
<gene>
    <name evidence="11" type="primary">LOC108855938</name>
</gene>
<evidence type="ECO:0000313" key="11">
    <source>
        <dbReference type="RefSeq" id="XP_056865085.1"/>
    </source>
</evidence>
<keyword evidence="10" id="KW-1185">Reference proteome</keyword>
<dbReference type="GeneID" id="108855938"/>
<keyword evidence="2" id="KW-0547">Nucleotide-binding</keyword>
<evidence type="ECO:0000259" key="9">
    <source>
        <dbReference type="PROSITE" id="PS51194"/>
    </source>
</evidence>
<evidence type="ECO:0000256" key="2">
    <source>
        <dbReference type="ARBA" id="ARBA00022741"/>
    </source>
</evidence>
<dbReference type="SUPFAM" id="SSF52540">
    <property type="entry name" value="P-loop containing nucleoside triphosphate hydrolases"/>
    <property type="match status" value="2"/>
</dbReference>
<dbReference type="PANTHER" id="PTHR45821">
    <property type="entry name" value="SNF2 DOMAIN-CONTAINING PROTEIN CLASSY 2-RELATED"/>
    <property type="match status" value="1"/>
</dbReference>
<dbReference type="GO" id="GO:0005634">
    <property type="term" value="C:nucleus"/>
    <property type="evidence" value="ECO:0007669"/>
    <property type="project" value="UniProtKB-SubCell"/>
</dbReference>
<reference evidence="10" key="1">
    <citation type="journal article" date="2019" name="Database">
        <title>The radish genome database (RadishGD): an integrated information resource for radish genomics.</title>
        <authorList>
            <person name="Yu H.J."/>
            <person name="Baek S."/>
            <person name="Lee Y.J."/>
            <person name="Cho A."/>
            <person name="Mun J.H."/>
        </authorList>
    </citation>
    <scope>NUCLEOTIDE SEQUENCE [LARGE SCALE GENOMIC DNA]</scope>
    <source>
        <strain evidence="10">cv. WK10039</strain>
    </source>
</reference>
<proteinExistence type="predicted"/>
<dbReference type="InterPro" id="IPR038718">
    <property type="entry name" value="SNF2-like_sf"/>
</dbReference>
<dbReference type="Pfam" id="PF00271">
    <property type="entry name" value="Helicase_C"/>
    <property type="match status" value="1"/>
</dbReference>